<dbReference type="Proteomes" id="UP000469949">
    <property type="component" value="Unassembled WGS sequence"/>
</dbReference>
<keyword evidence="10 11" id="KW-0998">Cell outer membrane</keyword>
<dbReference type="PANTHER" id="PTHR32552">
    <property type="entry name" value="FERRICHROME IRON RECEPTOR-RELATED"/>
    <property type="match status" value="1"/>
</dbReference>
<comment type="similarity">
    <text evidence="11 12">Belongs to the TonB-dependent receptor family.</text>
</comment>
<keyword evidence="4" id="KW-0410">Iron transport</keyword>
<keyword evidence="6" id="KW-0408">Iron</keyword>
<evidence type="ECO:0008006" key="17">
    <source>
        <dbReference type="Google" id="ProtNLM"/>
    </source>
</evidence>
<name>A0A833N0K3_9HYPH</name>
<evidence type="ECO:0000256" key="10">
    <source>
        <dbReference type="ARBA" id="ARBA00023237"/>
    </source>
</evidence>
<dbReference type="InterPro" id="IPR012910">
    <property type="entry name" value="Plug_dom"/>
</dbReference>
<evidence type="ECO:0000256" key="9">
    <source>
        <dbReference type="ARBA" id="ARBA00023136"/>
    </source>
</evidence>
<dbReference type="PROSITE" id="PS52016">
    <property type="entry name" value="TONB_DEPENDENT_REC_3"/>
    <property type="match status" value="1"/>
</dbReference>
<evidence type="ECO:0000256" key="2">
    <source>
        <dbReference type="ARBA" id="ARBA00022448"/>
    </source>
</evidence>
<accession>A0A833N0K3</accession>
<dbReference type="GO" id="GO:0006826">
    <property type="term" value="P:iron ion transport"/>
    <property type="evidence" value="ECO:0007669"/>
    <property type="project" value="UniProtKB-KW"/>
</dbReference>
<dbReference type="EMBL" id="WEKV01000008">
    <property type="protein sequence ID" value="KAB7786381.1"/>
    <property type="molecule type" value="Genomic_DNA"/>
</dbReference>
<keyword evidence="8 12" id="KW-0798">TonB box</keyword>
<dbReference type="PANTHER" id="PTHR32552:SF81">
    <property type="entry name" value="TONB-DEPENDENT OUTER MEMBRANE RECEPTOR"/>
    <property type="match status" value="1"/>
</dbReference>
<evidence type="ECO:0000256" key="11">
    <source>
        <dbReference type="PROSITE-ProRule" id="PRU01360"/>
    </source>
</evidence>
<comment type="caution">
    <text evidence="15">The sequence shown here is derived from an EMBL/GenBank/DDBJ whole genome shotgun (WGS) entry which is preliminary data.</text>
</comment>
<dbReference type="GO" id="GO:0009279">
    <property type="term" value="C:cell outer membrane"/>
    <property type="evidence" value="ECO:0007669"/>
    <property type="project" value="UniProtKB-SubCell"/>
</dbReference>
<dbReference type="Pfam" id="PF00593">
    <property type="entry name" value="TonB_dep_Rec_b-barrel"/>
    <property type="match status" value="1"/>
</dbReference>
<evidence type="ECO:0000256" key="8">
    <source>
        <dbReference type="ARBA" id="ARBA00023077"/>
    </source>
</evidence>
<evidence type="ECO:0000313" key="16">
    <source>
        <dbReference type="Proteomes" id="UP000469949"/>
    </source>
</evidence>
<dbReference type="InterPro" id="IPR036942">
    <property type="entry name" value="Beta-barrel_TonB_sf"/>
</dbReference>
<evidence type="ECO:0000256" key="3">
    <source>
        <dbReference type="ARBA" id="ARBA00022452"/>
    </source>
</evidence>
<dbReference type="InterPro" id="IPR000531">
    <property type="entry name" value="Beta-barrel_TonB"/>
</dbReference>
<dbReference type="Gene3D" id="2.40.170.20">
    <property type="entry name" value="TonB-dependent receptor, beta-barrel domain"/>
    <property type="match status" value="1"/>
</dbReference>
<feature type="domain" description="TonB-dependent receptor plug" evidence="14">
    <location>
        <begin position="37"/>
        <end position="141"/>
    </location>
</feature>
<keyword evidence="7" id="KW-0406">Ion transport</keyword>
<evidence type="ECO:0000256" key="4">
    <source>
        <dbReference type="ARBA" id="ARBA00022496"/>
    </source>
</evidence>
<dbReference type="Pfam" id="PF07715">
    <property type="entry name" value="Plug"/>
    <property type="match status" value="1"/>
</dbReference>
<dbReference type="SUPFAM" id="SSF56935">
    <property type="entry name" value="Porins"/>
    <property type="match status" value="1"/>
</dbReference>
<protein>
    <recommendedName>
        <fullName evidence="17">TonB-dependent receptor</fullName>
    </recommendedName>
</protein>
<dbReference type="Gene3D" id="2.170.130.10">
    <property type="entry name" value="TonB-dependent receptor, plug domain"/>
    <property type="match status" value="1"/>
</dbReference>
<dbReference type="InterPro" id="IPR037066">
    <property type="entry name" value="Plug_dom_sf"/>
</dbReference>
<evidence type="ECO:0000256" key="7">
    <source>
        <dbReference type="ARBA" id="ARBA00023065"/>
    </source>
</evidence>
<evidence type="ECO:0000259" key="13">
    <source>
        <dbReference type="Pfam" id="PF00593"/>
    </source>
</evidence>
<evidence type="ECO:0000256" key="1">
    <source>
        <dbReference type="ARBA" id="ARBA00004571"/>
    </source>
</evidence>
<feature type="domain" description="TonB-dependent receptor-like beta-barrel" evidence="13">
    <location>
        <begin position="222"/>
        <end position="661"/>
    </location>
</feature>
<evidence type="ECO:0000259" key="14">
    <source>
        <dbReference type="Pfam" id="PF07715"/>
    </source>
</evidence>
<evidence type="ECO:0000256" key="5">
    <source>
        <dbReference type="ARBA" id="ARBA00022692"/>
    </source>
</evidence>
<keyword evidence="9 11" id="KW-0472">Membrane</keyword>
<reference evidence="15 16" key="1">
    <citation type="submission" date="2019-10" db="EMBL/GenBank/DDBJ databases">
        <title>Draft Genome Sequence of the Caffeine Degrading Methylotroph Methylorubrum populi PINKEL.</title>
        <authorList>
            <person name="Dawson S.C."/>
            <person name="Zhang X."/>
            <person name="Wright M.E."/>
            <person name="Sharma G."/>
            <person name="Langner J.T."/>
            <person name="Ditty J.L."/>
            <person name="Subuyuj G.A."/>
        </authorList>
    </citation>
    <scope>NUCLEOTIDE SEQUENCE [LARGE SCALE GENOMIC DNA]</scope>
    <source>
        <strain evidence="15 16">Pinkel</strain>
    </source>
</reference>
<keyword evidence="5 11" id="KW-0812">Transmembrane</keyword>
<keyword evidence="2 11" id="KW-0813">Transport</keyword>
<evidence type="ECO:0000256" key="6">
    <source>
        <dbReference type="ARBA" id="ARBA00023004"/>
    </source>
</evidence>
<dbReference type="AlphaFoldDB" id="A0A833N0K3"/>
<gene>
    <name evidence="15" type="ORF">F8B43_1782</name>
</gene>
<sequence length="709" mass="77597">MLLETLSVTGDASGGSLGGATFESQKERFLRRPGAEVVVAVKDAEPGRRTNLNDTLIRTPGVFVTERGAGSNGFISIRGSDIAAEGSRNGRGIRGYTDGIPLGRTDAGLTSALIDPLATDYVEVYRGANSLRYGSIATGGALNFVSKTGLTAPWNAVTISGGSFGNLLTQAETGGQDENVDWYLQGNIFNNQGFQDHTRERNFRFSGNVGVRLAPNIESRTFFAAGHLLQDLAEPLPLNTLRTQRRTAPPNSYLFNERLNLDYQRIANRTTIRDGDTNYEIGTYFLNTRLDHLPSPFAGVIDYGWRDFGASGRVEHKSTLADFPTEFVAGARINYTDADFDRFQHRNNGRDKGRLIFDNSFGSWLAESYGEAAIEVLPGVRTFLGLQAVYTTRTLNDLYRGGVVPALGPTAPGGPQPGRTAARQEYDRDFGAINPKFGANWEYTPGQFIYANIARSYEVPSGADLTDLLSVQARTGRSLSPLEAQSAWTAEAGTRGGWDRFSYDVTFYHMRLRNEILTRCADEVDPSCATTTAFNARNTVHNGIELGLNTEPLVDVLLPADRIFVNLVYNLTDFRFDGDPLFGSGRLPVIPRHQLFAEGGYRHPAGWFVSVNVRALSERRTTFDGTGGEAFIVPSYALLGARAGWRSADASWSVFLEGRNLTDEVYVSEFSATPTIPVVQQGPRVVPRVTPQVRPGDGRAVYAGITHRF</sequence>
<comment type="subcellular location">
    <subcellularLocation>
        <location evidence="1 11">Cell outer membrane</location>
        <topology evidence="1 11">Multi-pass membrane protein</topology>
    </subcellularLocation>
</comment>
<organism evidence="15 16">
    <name type="scientific">Methylorubrum populi</name>
    <dbReference type="NCBI Taxonomy" id="223967"/>
    <lineage>
        <taxon>Bacteria</taxon>
        <taxon>Pseudomonadati</taxon>
        <taxon>Pseudomonadota</taxon>
        <taxon>Alphaproteobacteria</taxon>
        <taxon>Hyphomicrobiales</taxon>
        <taxon>Methylobacteriaceae</taxon>
        <taxon>Methylorubrum</taxon>
    </lineage>
</organism>
<proteinExistence type="inferred from homology"/>
<dbReference type="InterPro" id="IPR039426">
    <property type="entry name" value="TonB-dep_rcpt-like"/>
</dbReference>
<evidence type="ECO:0000256" key="12">
    <source>
        <dbReference type="RuleBase" id="RU003357"/>
    </source>
</evidence>
<keyword evidence="3 11" id="KW-1134">Transmembrane beta strand</keyword>
<evidence type="ECO:0000313" key="15">
    <source>
        <dbReference type="EMBL" id="KAB7786381.1"/>
    </source>
</evidence>